<accession>A0A6A5WCX0</accession>
<gene>
    <name evidence="1" type="ORF">P154DRAFT_300114</name>
</gene>
<evidence type="ECO:0000313" key="2">
    <source>
        <dbReference type="Proteomes" id="UP000799779"/>
    </source>
</evidence>
<sequence length="138" mass="15015">MALLGLPTCILTSFGTVSQNTTSLPRRSIHDAWQHLPPKRYSNPSNRAASIHLRCGESSGCSVTLVTRDAAWLFLATALWNRCWLVGGLVARACKPLPPGGLRGRAAVVFTQYQPACDSCGSHTALRPGRLRTSRHYT</sequence>
<name>A0A6A5WCX0_9PLEO</name>
<dbReference type="Proteomes" id="UP000799779">
    <property type="component" value="Unassembled WGS sequence"/>
</dbReference>
<dbReference type="AlphaFoldDB" id="A0A6A5WCX0"/>
<evidence type="ECO:0000313" key="1">
    <source>
        <dbReference type="EMBL" id="KAF1996975.1"/>
    </source>
</evidence>
<proteinExistence type="predicted"/>
<keyword evidence="2" id="KW-1185">Reference proteome</keyword>
<dbReference type="EMBL" id="ML977618">
    <property type="protein sequence ID" value="KAF1996975.1"/>
    <property type="molecule type" value="Genomic_DNA"/>
</dbReference>
<organism evidence="1 2">
    <name type="scientific">Amniculicola lignicola CBS 123094</name>
    <dbReference type="NCBI Taxonomy" id="1392246"/>
    <lineage>
        <taxon>Eukaryota</taxon>
        <taxon>Fungi</taxon>
        <taxon>Dikarya</taxon>
        <taxon>Ascomycota</taxon>
        <taxon>Pezizomycotina</taxon>
        <taxon>Dothideomycetes</taxon>
        <taxon>Pleosporomycetidae</taxon>
        <taxon>Pleosporales</taxon>
        <taxon>Amniculicolaceae</taxon>
        <taxon>Amniculicola</taxon>
    </lineage>
</organism>
<protein>
    <submittedName>
        <fullName evidence="1">Uncharacterized protein</fullName>
    </submittedName>
</protein>
<reference evidence="1" key="1">
    <citation type="journal article" date="2020" name="Stud. Mycol.">
        <title>101 Dothideomycetes genomes: a test case for predicting lifestyles and emergence of pathogens.</title>
        <authorList>
            <person name="Haridas S."/>
            <person name="Albert R."/>
            <person name="Binder M."/>
            <person name="Bloem J."/>
            <person name="Labutti K."/>
            <person name="Salamov A."/>
            <person name="Andreopoulos B."/>
            <person name="Baker S."/>
            <person name="Barry K."/>
            <person name="Bills G."/>
            <person name="Bluhm B."/>
            <person name="Cannon C."/>
            <person name="Castanera R."/>
            <person name="Culley D."/>
            <person name="Daum C."/>
            <person name="Ezra D."/>
            <person name="Gonzalez J."/>
            <person name="Henrissat B."/>
            <person name="Kuo A."/>
            <person name="Liang C."/>
            <person name="Lipzen A."/>
            <person name="Lutzoni F."/>
            <person name="Magnuson J."/>
            <person name="Mondo S."/>
            <person name="Nolan M."/>
            <person name="Ohm R."/>
            <person name="Pangilinan J."/>
            <person name="Park H.-J."/>
            <person name="Ramirez L."/>
            <person name="Alfaro M."/>
            <person name="Sun H."/>
            <person name="Tritt A."/>
            <person name="Yoshinaga Y."/>
            <person name="Zwiers L.-H."/>
            <person name="Turgeon B."/>
            <person name="Goodwin S."/>
            <person name="Spatafora J."/>
            <person name="Crous P."/>
            <person name="Grigoriev I."/>
        </authorList>
    </citation>
    <scope>NUCLEOTIDE SEQUENCE</scope>
    <source>
        <strain evidence="1">CBS 123094</strain>
    </source>
</reference>